<evidence type="ECO:0000256" key="1">
    <source>
        <dbReference type="ARBA" id="ARBA00022485"/>
    </source>
</evidence>
<protein>
    <recommendedName>
        <fullName evidence="8">FAD-dependent oxidoreductase</fullName>
    </recommendedName>
</protein>
<keyword evidence="5" id="KW-0411">Iron-sulfur</keyword>
<dbReference type="PANTHER" id="PTHR43498">
    <property type="entry name" value="FERREDOXIN:COB-COM HETERODISULFIDE REDUCTASE SUBUNIT A"/>
    <property type="match status" value="1"/>
</dbReference>
<name>A0A7R7DM19_9ACTN</name>
<keyword evidence="1" id="KW-0004">4Fe-4S</keyword>
<dbReference type="Gene3D" id="3.50.50.60">
    <property type="entry name" value="FAD/NAD(P)-binding domain"/>
    <property type="match status" value="1"/>
</dbReference>
<accession>A0A7R7DM19</accession>
<evidence type="ECO:0000256" key="4">
    <source>
        <dbReference type="ARBA" id="ARBA00023004"/>
    </source>
</evidence>
<dbReference type="AlphaFoldDB" id="A0A7R7DM19"/>
<proteinExistence type="predicted"/>
<evidence type="ECO:0000256" key="5">
    <source>
        <dbReference type="ARBA" id="ARBA00023014"/>
    </source>
</evidence>
<dbReference type="InterPro" id="IPR036188">
    <property type="entry name" value="FAD/NAD-bd_sf"/>
</dbReference>
<dbReference type="EMBL" id="AP023355">
    <property type="protein sequence ID" value="BCJ33991.1"/>
    <property type="molecule type" value="Genomic_DNA"/>
</dbReference>
<evidence type="ECO:0008006" key="8">
    <source>
        <dbReference type="Google" id="ProtNLM"/>
    </source>
</evidence>
<dbReference type="GO" id="GO:0051539">
    <property type="term" value="F:4 iron, 4 sulfur cluster binding"/>
    <property type="evidence" value="ECO:0007669"/>
    <property type="project" value="UniProtKB-KW"/>
</dbReference>
<dbReference type="GO" id="GO:0016491">
    <property type="term" value="F:oxidoreductase activity"/>
    <property type="evidence" value="ECO:0007669"/>
    <property type="project" value="UniProtKB-KW"/>
</dbReference>
<dbReference type="Pfam" id="PF12831">
    <property type="entry name" value="FAD_oxidored"/>
    <property type="match status" value="1"/>
</dbReference>
<dbReference type="InterPro" id="IPR039650">
    <property type="entry name" value="HdrA-like"/>
</dbReference>
<dbReference type="Proteomes" id="UP000611640">
    <property type="component" value="Chromosome"/>
</dbReference>
<gene>
    <name evidence="6" type="ORF">Athai_14940</name>
</gene>
<reference evidence="6 7" key="1">
    <citation type="submission" date="2020-08" db="EMBL/GenBank/DDBJ databases">
        <title>Whole genome shotgun sequence of Actinocatenispora thailandica NBRC 105041.</title>
        <authorList>
            <person name="Komaki H."/>
            <person name="Tamura T."/>
        </authorList>
    </citation>
    <scope>NUCLEOTIDE SEQUENCE [LARGE SCALE GENOMIC DNA]</scope>
    <source>
        <strain evidence="6 7">NBRC 105041</strain>
    </source>
</reference>
<dbReference type="PANTHER" id="PTHR43498:SF1">
    <property type="entry name" value="COB--COM HETERODISULFIDE REDUCTASE IRON-SULFUR SUBUNIT A"/>
    <property type="match status" value="1"/>
</dbReference>
<organism evidence="6 7">
    <name type="scientific">Actinocatenispora thailandica</name>
    <dbReference type="NCBI Taxonomy" id="227318"/>
    <lineage>
        <taxon>Bacteria</taxon>
        <taxon>Bacillati</taxon>
        <taxon>Actinomycetota</taxon>
        <taxon>Actinomycetes</taxon>
        <taxon>Micromonosporales</taxon>
        <taxon>Micromonosporaceae</taxon>
        <taxon>Actinocatenispora</taxon>
    </lineage>
</organism>
<keyword evidence="7" id="KW-1185">Reference proteome</keyword>
<keyword evidence="2" id="KW-0479">Metal-binding</keyword>
<dbReference type="SUPFAM" id="SSF51905">
    <property type="entry name" value="FAD/NAD(P)-binding domain"/>
    <property type="match status" value="1"/>
</dbReference>
<evidence type="ECO:0000256" key="3">
    <source>
        <dbReference type="ARBA" id="ARBA00023002"/>
    </source>
</evidence>
<keyword evidence="4" id="KW-0408">Iron</keyword>
<dbReference type="GO" id="GO:0046872">
    <property type="term" value="F:metal ion binding"/>
    <property type="evidence" value="ECO:0007669"/>
    <property type="project" value="UniProtKB-KW"/>
</dbReference>
<sequence length="458" mass="48687">MTTLRYSTEIPVEDEVDVQVVGGGPAGVAAAVAAARTGARTRLVERYGFLGGNLTAGLVGPCMTSYSLDGREQLIRGVFDEFVRRMEAAGGALHPSRTRAGDAYSGFIEYGHDKVTPFEPEAAKAVALQLCREAGVLLRLHSFVADTVVRDGRVTGVVAASKSGLALLPARVTVDCSADGDVAAAAGVPTEFGRDTDGLAQPMTVFFRVAGVDDEAVERYVRSHPEDRRPYESVVARARSEGRFPAPRRGVGMYRTLRPGVWRINTSRVLHRDGTDVADLTAAEIEGREQVLRLVEFFRADLPGFERCELLDTATTVGVRESRRIVGEYRLTLADLQSARHFDDVVALCGYPVDIHDPTGSGGGVDESAGTANVYEIPYRSLVPRGVDGLLVAGRCVSTSHEALAAIRVMPPAFAMGEAAGTAAALAVRDGVPPRALSVPELQRALLEAGAYLGVPVG</sequence>
<evidence type="ECO:0000313" key="7">
    <source>
        <dbReference type="Proteomes" id="UP000611640"/>
    </source>
</evidence>
<dbReference type="RefSeq" id="WP_239156779.1">
    <property type="nucleotide sequence ID" value="NZ_AP023355.1"/>
</dbReference>
<keyword evidence="3" id="KW-0560">Oxidoreductase</keyword>
<evidence type="ECO:0000256" key="2">
    <source>
        <dbReference type="ARBA" id="ARBA00022723"/>
    </source>
</evidence>
<evidence type="ECO:0000313" key="6">
    <source>
        <dbReference type="EMBL" id="BCJ33991.1"/>
    </source>
</evidence>
<dbReference type="KEGG" id="atl:Athai_14940"/>